<sequence length="149" mass="17127">MVKNQCVCVPSCSSSRVQQPDYKGTISDQNPQYSYRDHVTNEEVRRIRQAMGPSKGLFNTVKKHKLQWFGHVTCSPGMAKTILQGIVKGGRYIGRQRKRRENSICEWTGLSVRKTVQETEDRDEWKDQVSGSSGQPDYRMCNVIIVFIR</sequence>
<evidence type="ECO:0000313" key="1">
    <source>
        <dbReference type="EMBL" id="KOF87612.1"/>
    </source>
</evidence>
<proteinExistence type="predicted"/>
<accession>A0A0L8HEI1</accession>
<reference evidence="1" key="1">
    <citation type="submission" date="2015-07" db="EMBL/GenBank/DDBJ databases">
        <title>MeaNS - Measles Nucleotide Surveillance Program.</title>
        <authorList>
            <person name="Tran T."/>
            <person name="Druce J."/>
        </authorList>
    </citation>
    <scope>NUCLEOTIDE SEQUENCE</scope>
    <source>
        <strain evidence="1">UCB-OBI-ISO-001</strain>
        <tissue evidence="1">Gonad</tissue>
    </source>
</reference>
<gene>
    <name evidence="1" type="ORF">OCBIM_22016545mg</name>
</gene>
<name>A0A0L8HEI1_OCTBM</name>
<organism evidence="1">
    <name type="scientific">Octopus bimaculoides</name>
    <name type="common">California two-spotted octopus</name>
    <dbReference type="NCBI Taxonomy" id="37653"/>
    <lineage>
        <taxon>Eukaryota</taxon>
        <taxon>Metazoa</taxon>
        <taxon>Spiralia</taxon>
        <taxon>Lophotrochozoa</taxon>
        <taxon>Mollusca</taxon>
        <taxon>Cephalopoda</taxon>
        <taxon>Coleoidea</taxon>
        <taxon>Octopodiformes</taxon>
        <taxon>Octopoda</taxon>
        <taxon>Incirrata</taxon>
        <taxon>Octopodidae</taxon>
        <taxon>Octopus</taxon>
    </lineage>
</organism>
<protein>
    <submittedName>
        <fullName evidence="1">Uncharacterized protein</fullName>
    </submittedName>
</protein>
<dbReference type="AlphaFoldDB" id="A0A0L8HEI1"/>
<dbReference type="EMBL" id="KQ418367">
    <property type="protein sequence ID" value="KOF87612.1"/>
    <property type="molecule type" value="Genomic_DNA"/>
</dbReference>